<feature type="transmembrane region" description="Helical" evidence="7">
    <location>
        <begin position="392"/>
        <end position="411"/>
    </location>
</feature>
<keyword evidence="5 7" id="KW-0472">Membrane</keyword>
<evidence type="ECO:0000256" key="2">
    <source>
        <dbReference type="ARBA" id="ARBA00022448"/>
    </source>
</evidence>
<evidence type="ECO:0000256" key="7">
    <source>
        <dbReference type="SAM" id="Phobius"/>
    </source>
</evidence>
<dbReference type="Proteomes" id="UP001203852">
    <property type="component" value="Unassembled WGS sequence"/>
</dbReference>
<dbReference type="GO" id="GO:0016020">
    <property type="term" value="C:membrane"/>
    <property type="evidence" value="ECO:0007669"/>
    <property type="project" value="UniProtKB-SubCell"/>
</dbReference>
<evidence type="ECO:0000256" key="6">
    <source>
        <dbReference type="SAM" id="MobiDB-lite"/>
    </source>
</evidence>
<dbReference type="AlphaFoldDB" id="A0AAN6DN50"/>
<keyword evidence="3 7" id="KW-0812">Transmembrane</keyword>
<dbReference type="Pfam" id="PF07690">
    <property type="entry name" value="MFS_1"/>
    <property type="match status" value="1"/>
</dbReference>
<keyword evidence="2" id="KW-0813">Transport</keyword>
<feature type="transmembrane region" description="Helical" evidence="7">
    <location>
        <begin position="205"/>
        <end position="226"/>
    </location>
</feature>
<evidence type="ECO:0000259" key="8">
    <source>
        <dbReference type="PROSITE" id="PS50850"/>
    </source>
</evidence>
<gene>
    <name evidence="9" type="ORF">EDD36DRAFT_109127</name>
</gene>
<feature type="transmembrane region" description="Helical" evidence="7">
    <location>
        <begin position="493"/>
        <end position="517"/>
    </location>
</feature>
<evidence type="ECO:0000313" key="9">
    <source>
        <dbReference type="EMBL" id="KAI1608269.1"/>
    </source>
</evidence>
<dbReference type="PANTHER" id="PTHR23504">
    <property type="entry name" value="MAJOR FACILITATOR SUPERFAMILY DOMAIN-CONTAINING PROTEIN 10"/>
    <property type="match status" value="1"/>
</dbReference>
<reference evidence="9" key="1">
    <citation type="journal article" date="2022" name="bioRxiv">
        <title>Deciphering the potential niche of two novel black yeast fungi from a biological soil crust based on their genomes, phenotypes, and melanin regulation.</title>
        <authorList>
            <consortium name="DOE Joint Genome Institute"/>
            <person name="Carr E.C."/>
            <person name="Barton Q."/>
            <person name="Grambo S."/>
            <person name="Sullivan M."/>
            <person name="Renfro C.M."/>
            <person name="Kuo A."/>
            <person name="Pangilinan J."/>
            <person name="Lipzen A."/>
            <person name="Keymanesh K."/>
            <person name="Savage E."/>
            <person name="Barry K."/>
            <person name="Grigoriev I.V."/>
            <person name="Riekhof W.R."/>
            <person name="Harris S.S."/>
        </authorList>
    </citation>
    <scope>NUCLEOTIDE SEQUENCE</scope>
    <source>
        <strain evidence="9">JF 03-4F</strain>
    </source>
</reference>
<dbReference type="GO" id="GO:0022857">
    <property type="term" value="F:transmembrane transporter activity"/>
    <property type="evidence" value="ECO:0007669"/>
    <property type="project" value="InterPro"/>
</dbReference>
<evidence type="ECO:0000256" key="5">
    <source>
        <dbReference type="ARBA" id="ARBA00023136"/>
    </source>
</evidence>
<dbReference type="InterPro" id="IPR036259">
    <property type="entry name" value="MFS_trans_sf"/>
</dbReference>
<protein>
    <submittedName>
        <fullName evidence="9">Major facilitator superfamily domain-containing protein</fullName>
    </submittedName>
</protein>
<dbReference type="Gene3D" id="1.20.1250.20">
    <property type="entry name" value="MFS general substrate transporter like domains"/>
    <property type="match status" value="1"/>
</dbReference>
<keyword evidence="10" id="KW-1185">Reference proteome</keyword>
<evidence type="ECO:0000313" key="10">
    <source>
        <dbReference type="Proteomes" id="UP001203852"/>
    </source>
</evidence>
<comment type="subcellular location">
    <subcellularLocation>
        <location evidence="1">Membrane</location>
        <topology evidence="1">Multi-pass membrane protein</topology>
    </subcellularLocation>
</comment>
<feature type="transmembrane region" description="Helical" evidence="7">
    <location>
        <begin position="130"/>
        <end position="154"/>
    </location>
</feature>
<feature type="transmembrane region" description="Helical" evidence="7">
    <location>
        <begin position="108"/>
        <end position="124"/>
    </location>
</feature>
<feature type="transmembrane region" description="Helical" evidence="7">
    <location>
        <begin position="166"/>
        <end position="185"/>
    </location>
</feature>
<dbReference type="SUPFAM" id="SSF103473">
    <property type="entry name" value="MFS general substrate transporter"/>
    <property type="match status" value="1"/>
</dbReference>
<proteinExistence type="predicted"/>
<dbReference type="EMBL" id="MU404364">
    <property type="protein sequence ID" value="KAI1608269.1"/>
    <property type="molecule type" value="Genomic_DNA"/>
</dbReference>
<keyword evidence="4 7" id="KW-1133">Transmembrane helix</keyword>
<dbReference type="InterPro" id="IPR020846">
    <property type="entry name" value="MFS_dom"/>
</dbReference>
<feature type="transmembrane region" description="Helical" evidence="7">
    <location>
        <begin position="423"/>
        <end position="443"/>
    </location>
</feature>
<comment type="caution">
    <text evidence="9">The sequence shown here is derived from an EMBL/GenBank/DDBJ whole genome shotgun (WGS) entry which is preliminary data.</text>
</comment>
<organism evidence="9 10">
    <name type="scientific">Exophiala viscosa</name>
    <dbReference type="NCBI Taxonomy" id="2486360"/>
    <lineage>
        <taxon>Eukaryota</taxon>
        <taxon>Fungi</taxon>
        <taxon>Dikarya</taxon>
        <taxon>Ascomycota</taxon>
        <taxon>Pezizomycotina</taxon>
        <taxon>Eurotiomycetes</taxon>
        <taxon>Chaetothyriomycetidae</taxon>
        <taxon>Chaetothyriales</taxon>
        <taxon>Herpotrichiellaceae</taxon>
        <taxon>Exophiala</taxon>
    </lineage>
</organism>
<accession>A0AAN6DN50</accession>
<feature type="transmembrane region" description="Helical" evidence="7">
    <location>
        <begin position="358"/>
        <end position="380"/>
    </location>
</feature>
<feature type="transmembrane region" description="Helical" evidence="7">
    <location>
        <begin position="301"/>
        <end position="330"/>
    </location>
</feature>
<evidence type="ECO:0000256" key="1">
    <source>
        <dbReference type="ARBA" id="ARBA00004141"/>
    </source>
</evidence>
<dbReference type="InterPro" id="IPR011701">
    <property type="entry name" value="MFS"/>
</dbReference>
<evidence type="ECO:0000256" key="3">
    <source>
        <dbReference type="ARBA" id="ARBA00022692"/>
    </source>
</evidence>
<evidence type="ECO:0000256" key="4">
    <source>
        <dbReference type="ARBA" id="ARBA00022989"/>
    </source>
</evidence>
<dbReference type="PANTHER" id="PTHR23504:SF6">
    <property type="entry name" value="MULTIDRUG TRANSPORTER, PUTATIVE (AFU_ORTHOLOGUE AFUA_4G08740)-RELATED"/>
    <property type="match status" value="1"/>
</dbReference>
<name>A0AAN6DN50_9EURO</name>
<dbReference type="PROSITE" id="PS50850">
    <property type="entry name" value="MFS"/>
    <property type="match status" value="1"/>
</dbReference>
<sequence>MAGDANVTDIPSEAQTPIPPKAKKISYLSLPHKGQLAILCLARMADPLAQTSIQSYMFYQLKFFDPSLSDAAISAQAGFLISAKTAAQVCSGLLWGRLADSENGGRKLVLLIGLASCCISYLGYGLARSFAAATIFQVLGGSLSSNVALTRCVVAELNPEKAYRARALLLLPLFANAGNLLGPLIGGLLSSNARDAPSQGQYPYLAPNLCVAAVYFVAALGVLFGLNETLESIQHSNETRLHRAIRKVQQFFSKEPSEHYQYAAVRDNDSEAAMSPISTTESSPAIPKRPRRKRKLPFRRIWTFNVVCTMLSHFVIAGHLGTFSSLWAIFLSTPVGDAEARHPPFVFNGGLGMLPRDVGFAMALLGAIGVLLQLVVYPLLQDRFGTIRIWRCALLVFPIVYILAPFPSLVASAPSQRGDTTPVLVWLATAGVIVLFIVGRTGVTPATTLLINDCTPHPSVRGTIHTTGTVVGNLARSFFPIGALAIFGQGLRIGVVGLGFWCLMALAILSYVASLWVTEGSNGLEINLDDEEDSEEE</sequence>
<feature type="region of interest" description="Disordered" evidence="6">
    <location>
        <begin position="272"/>
        <end position="291"/>
    </location>
</feature>
<feature type="domain" description="Major facilitator superfamily (MFS) profile" evidence="8">
    <location>
        <begin position="35"/>
        <end position="522"/>
    </location>
</feature>